<dbReference type="EMBL" id="KZ293795">
    <property type="protein sequence ID" value="PBK79254.1"/>
    <property type="molecule type" value="Genomic_DNA"/>
</dbReference>
<reference evidence="2" key="1">
    <citation type="journal article" date="2017" name="Nat. Ecol. Evol.">
        <title>Genome expansion and lineage-specific genetic innovations in the forest pathogenic fungi Armillaria.</title>
        <authorList>
            <person name="Sipos G."/>
            <person name="Prasanna A.N."/>
            <person name="Walter M.C."/>
            <person name="O'Connor E."/>
            <person name="Balint B."/>
            <person name="Krizsan K."/>
            <person name="Kiss B."/>
            <person name="Hess J."/>
            <person name="Varga T."/>
            <person name="Slot J."/>
            <person name="Riley R."/>
            <person name="Boka B."/>
            <person name="Rigling D."/>
            <person name="Barry K."/>
            <person name="Lee J."/>
            <person name="Mihaltcheva S."/>
            <person name="LaButti K."/>
            <person name="Lipzen A."/>
            <person name="Waldron R."/>
            <person name="Moloney N.M."/>
            <person name="Sperisen C."/>
            <person name="Kredics L."/>
            <person name="Vagvoelgyi C."/>
            <person name="Patrignani A."/>
            <person name="Fitzpatrick D."/>
            <person name="Nagy I."/>
            <person name="Doyle S."/>
            <person name="Anderson J.B."/>
            <person name="Grigoriev I.V."/>
            <person name="Gueldener U."/>
            <person name="Muensterkoetter M."/>
            <person name="Nagy L.G."/>
        </authorList>
    </citation>
    <scope>NUCLEOTIDE SEQUENCE [LARGE SCALE GENOMIC DNA]</scope>
    <source>
        <strain evidence="2">Ar21-2</strain>
    </source>
</reference>
<dbReference type="AlphaFoldDB" id="A0A2H3CD59"/>
<proteinExistence type="predicted"/>
<name>A0A2H3CD59_ARMGA</name>
<gene>
    <name evidence="1" type="ORF">ARMGADRAFT_1040946</name>
</gene>
<protein>
    <submittedName>
        <fullName evidence="1">Uncharacterized protein</fullName>
    </submittedName>
</protein>
<sequence>MPTTSSNNAQSESSLVTGYMAAKQSKLVWSLPVQCKLFLLSDLDPDLWYKLCAAESSQNSDISDFGIAIGRLLKSVADKDWDRGHPAQIRIDNIGGGRNANKSTGQLETLVLVKAMDITSGFLHLPCRSYYPSFSKTLSFDAHQLGVVFKKAGWMDSEID</sequence>
<evidence type="ECO:0000313" key="1">
    <source>
        <dbReference type="EMBL" id="PBK79254.1"/>
    </source>
</evidence>
<organism evidence="1 2">
    <name type="scientific">Armillaria gallica</name>
    <name type="common">Bulbous honey fungus</name>
    <name type="synonym">Armillaria bulbosa</name>
    <dbReference type="NCBI Taxonomy" id="47427"/>
    <lineage>
        <taxon>Eukaryota</taxon>
        <taxon>Fungi</taxon>
        <taxon>Dikarya</taxon>
        <taxon>Basidiomycota</taxon>
        <taxon>Agaricomycotina</taxon>
        <taxon>Agaricomycetes</taxon>
        <taxon>Agaricomycetidae</taxon>
        <taxon>Agaricales</taxon>
        <taxon>Marasmiineae</taxon>
        <taxon>Physalacriaceae</taxon>
        <taxon>Armillaria</taxon>
    </lineage>
</organism>
<dbReference type="OrthoDB" id="2987826at2759"/>
<accession>A0A2H3CD59</accession>
<dbReference type="InParanoid" id="A0A2H3CD59"/>
<dbReference type="Proteomes" id="UP000217790">
    <property type="component" value="Unassembled WGS sequence"/>
</dbReference>
<evidence type="ECO:0000313" key="2">
    <source>
        <dbReference type="Proteomes" id="UP000217790"/>
    </source>
</evidence>
<keyword evidence="2" id="KW-1185">Reference proteome</keyword>